<dbReference type="OrthoDB" id="37081at2"/>
<dbReference type="Proteomes" id="UP000193244">
    <property type="component" value="Unassembled WGS sequence"/>
</dbReference>
<dbReference type="PANTHER" id="PTHR30146">
    <property type="entry name" value="LACI-RELATED TRANSCRIPTIONAL REPRESSOR"/>
    <property type="match status" value="1"/>
</dbReference>
<evidence type="ECO:0000256" key="3">
    <source>
        <dbReference type="ARBA" id="ARBA00023163"/>
    </source>
</evidence>
<dbReference type="SUPFAM" id="SSF53822">
    <property type="entry name" value="Periplasmic binding protein-like I"/>
    <property type="match status" value="1"/>
</dbReference>
<dbReference type="AlphaFoldDB" id="A0A1X7IX94"/>
<name>A0A1X7IX94_9MICO</name>
<dbReference type="InterPro" id="IPR000843">
    <property type="entry name" value="HTH_LacI"/>
</dbReference>
<dbReference type="RefSeq" id="WP_139824731.1">
    <property type="nucleotide sequence ID" value="NZ_FXAY01000001.1"/>
</dbReference>
<dbReference type="CDD" id="cd01392">
    <property type="entry name" value="HTH_LacI"/>
    <property type="match status" value="1"/>
</dbReference>
<evidence type="ECO:0000256" key="1">
    <source>
        <dbReference type="ARBA" id="ARBA00023015"/>
    </source>
</evidence>
<evidence type="ECO:0000313" key="6">
    <source>
        <dbReference type="Proteomes" id="UP000193244"/>
    </source>
</evidence>
<dbReference type="EMBL" id="FXAY01000001">
    <property type="protein sequence ID" value="SMG19728.1"/>
    <property type="molecule type" value="Genomic_DNA"/>
</dbReference>
<evidence type="ECO:0000259" key="4">
    <source>
        <dbReference type="PROSITE" id="PS50932"/>
    </source>
</evidence>
<dbReference type="Gene3D" id="3.40.50.2300">
    <property type="match status" value="2"/>
</dbReference>
<keyword evidence="2" id="KW-0238">DNA-binding</keyword>
<dbReference type="Pfam" id="PF00356">
    <property type="entry name" value="LacI"/>
    <property type="match status" value="1"/>
</dbReference>
<dbReference type="GO" id="GO:0000976">
    <property type="term" value="F:transcription cis-regulatory region binding"/>
    <property type="evidence" value="ECO:0007669"/>
    <property type="project" value="TreeGrafter"/>
</dbReference>
<evidence type="ECO:0000256" key="2">
    <source>
        <dbReference type="ARBA" id="ARBA00023125"/>
    </source>
</evidence>
<gene>
    <name evidence="5" type="ORF">SAMN06296010_0987</name>
</gene>
<accession>A0A1X7IX94</accession>
<dbReference type="InterPro" id="IPR046335">
    <property type="entry name" value="LacI/GalR-like_sensor"/>
</dbReference>
<keyword evidence="3" id="KW-0804">Transcription</keyword>
<dbReference type="PANTHER" id="PTHR30146:SF109">
    <property type="entry name" value="HTH-TYPE TRANSCRIPTIONAL REGULATOR GALS"/>
    <property type="match status" value="1"/>
</dbReference>
<dbReference type="GO" id="GO:0003700">
    <property type="term" value="F:DNA-binding transcription factor activity"/>
    <property type="evidence" value="ECO:0007669"/>
    <property type="project" value="TreeGrafter"/>
</dbReference>
<keyword evidence="6" id="KW-1185">Reference proteome</keyword>
<dbReference type="SMART" id="SM00354">
    <property type="entry name" value="HTH_LACI"/>
    <property type="match status" value="1"/>
</dbReference>
<feature type="domain" description="HTH lacI-type" evidence="4">
    <location>
        <begin position="17"/>
        <end position="71"/>
    </location>
</feature>
<sequence>MVKTALAPTASGKNGSVTMLDVAHHAGVAIGTVSNVLNHPEGVTPSIRDRVIASIDELGFVRNRTASKLAAGVSNTVGVVLADLDNSYFTDMVRGAERSASEVGKFVVTGNSDIDMSKQRSYLNYFDEEQVSGILVAPLGGVMPPTDRHLAGRRPLVILDAARQQHDHCAVSTNNVAAGWMAAEHLLGLGRRRLIFAGGPVSRSRALADRLQGARDAVDQVAGATLEHISTDEIQIEDGRHVGALLTERTTDTLPDGIVAAADLLALGIVQVLTSSSPYRFPDDIALVACDDNRSAYDSTVPISTVDLPGLEMGSTGMRLLLEELTDGNAHEHQHVTLDPTLTARESTLGRSRSEA</sequence>
<evidence type="ECO:0000313" key="5">
    <source>
        <dbReference type="EMBL" id="SMG19728.1"/>
    </source>
</evidence>
<keyword evidence="1" id="KW-0805">Transcription regulation</keyword>
<dbReference type="Gene3D" id="1.10.260.40">
    <property type="entry name" value="lambda repressor-like DNA-binding domains"/>
    <property type="match status" value="1"/>
</dbReference>
<dbReference type="InterPro" id="IPR010982">
    <property type="entry name" value="Lambda_DNA-bd_dom_sf"/>
</dbReference>
<dbReference type="InterPro" id="IPR028082">
    <property type="entry name" value="Peripla_BP_I"/>
</dbReference>
<organism evidence="5 6">
    <name type="scientific">Agreia pratensis</name>
    <dbReference type="NCBI Taxonomy" id="150121"/>
    <lineage>
        <taxon>Bacteria</taxon>
        <taxon>Bacillati</taxon>
        <taxon>Actinomycetota</taxon>
        <taxon>Actinomycetes</taxon>
        <taxon>Micrococcales</taxon>
        <taxon>Microbacteriaceae</taxon>
        <taxon>Agreia</taxon>
    </lineage>
</organism>
<dbReference type="STRING" id="150121.SAMN06296010_0987"/>
<dbReference type="Pfam" id="PF13377">
    <property type="entry name" value="Peripla_BP_3"/>
    <property type="match status" value="1"/>
</dbReference>
<reference evidence="6" key="1">
    <citation type="submission" date="2017-04" db="EMBL/GenBank/DDBJ databases">
        <authorList>
            <person name="Varghese N."/>
            <person name="Submissions S."/>
        </authorList>
    </citation>
    <scope>NUCLEOTIDE SEQUENCE [LARGE SCALE GENOMIC DNA]</scope>
    <source>
        <strain evidence="6">VKM Ac-2510</strain>
    </source>
</reference>
<protein>
    <submittedName>
        <fullName evidence="5">Transcriptional regulator, LacI family</fullName>
    </submittedName>
</protein>
<dbReference type="SUPFAM" id="SSF47413">
    <property type="entry name" value="lambda repressor-like DNA-binding domains"/>
    <property type="match status" value="1"/>
</dbReference>
<proteinExistence type="predicted"/>
<dbReference type="PROSITE" id="PS50932">
    <property type="entry name" value="HTH_LACI_2"/>
    <property type="match status" value="1"/>
</dbReference>